<feature type="region of interest" description="Disordered" evidence="2">
    <location>
        <begin position="66"/>
        <end position="92"/>
    </location>
</feature>
<reference evidence="4 5" key="1">
    <citation type="journal article" date="2023" name="Sci. Data">
        <title>Genome assembly of the Korean intertidal mud-creeper Batillaria attramentaria.</title>
        <authorList>
            <person name="Patra A.K."/>
            <person name="Ho P.T."/>
            <person name="Jun S."/>
            <person name="Lee S.J."/>
            <person name="Kim Y."/>
            <person name="Won Y.J."/>
        </authorList>
    </citation>
    <scope>NUCLEOTIDE SEQUENCE [LARGE SCALE GENOMIC DNA]</scope>
    <source>
        <strain evidence="4">Wonlab-2016</strain>
    </source>
</reference>
<feature type="compositionally biased region" description="Polar residues" evidence="2">
    <location>
        <begin position="406"/>
        <end position="429"/>
    </location>
</feature>
<feature type="coiled-coil region" evidence="1">
    <location>
        <begin position="135"/>
        <end position="204"/>
    </location>
</feature>
<feature type="region of interest" description="Disordered" evidence="2">
    <location>
        <begin position="365"/>
        <end position="543"/>
    </location>
</feature>
<evidence type="ECO:0000313" key="5">
    <source>
        <dbReference type="Proteomes" id="UP001519460"/>
    </source>
</evidence>
<dbReference type="EMBL" id="JACVVK020000707">
    <property type="protein sequence ID" value="KAK7453910.1"/>
    <property type="molecule type" value="Genomic_DNA"/>
</dbReference>
<feature type="compositionally biased region" description="Basic and acidic residues" evidence="2">
    <location>
        <begin position="430"/>
        <end position="447"/>
    </location>
</feature>
<evidence type="ECO:0000256" key="2">
    <source>
        <dbReference type="SAM" id="MobiDB-lite"/>
    </source>
</evidence>
<feature type="compositionally biased region" description="Low complexity" evidence="2">
    <location>
        <begin position="449"/>
        <end position="462"/>
    </location>
</feature>
<keyword evidence="3" id="KW-0812">Transmembrane</keyword>
<feature type="compositionally biased region" description="Polar residues" evidence="2">
    <location>
        <begin position="521"/>
        <end position="543"/>
    </location>
</feature>
<evidence type="ECO:0000256" key="1">
    <source>
        <dbReference type="SAM" id="Coils"/>
    </source>
</evidence>
<sequence>MTCSVDTYRVAVGCFAGILVKILSRYAEIAALRVRGYKAHGLSAILAVSTLLVFLLISGIEPNPGPNPNNGTADMENENCSSNNGSMSTTTQTTLEGLGNYMKSLMDTVTRLERTQSTLVSDMDQKLHGMGESIRQTIETSNESLRNDISRLQSNITRVDEKVDDNKERIDRLEAENDMLTKRLTDMEEELDRLEGQSRRNNVKFFGIAESVGETFQACSDKVVTVLNEFFTQKAWDTSDVERAHRLGKPDRNNNKPRPMIVRFHRWADRMRLFRDTHSRNALSMAGIRIASDLTRRQTAMLKEVQEDGKFGFFKNGRLHTRERREPGLETQTDNPPDADNPSSEFGIMDNVADDRVDMHATASNLNSDVSNKQPQPNFDQESTQDTEHPQHPLYSDMVASRQRPDTNGITRSSPSPTNSIRADPTTRNNPREIHDGNPHSDVKNTPDTRATTTNQGNAAAASVNGKSPATARGGRGQDKRIGGRVPGSRNTPGTTNRPSTRLQSQSVSLPSKDQPLISDRMNSTRRISTGERQQVQQKSNRR</sequence>
<keyword evidence="5" id="KW-1185">Reference proteome</keyword>
<accession>A0ABD0J394</accession>
<keyword evidence="3" id="KW-0472">Membrane</keyword>
<evidence type="ECO:0000313" key="4">
    <source>
        <dbReference type="EMBL" id="KAK7453910.1"/>
    </source>
</evidence>
<dbReference type="SUPFAM" id="SSF57997">
    <property type="entry name" value="Tropomyosin"/>
    <property type="match status" value="1"/>
</dbReference>
<dbReference type="Proteomes" id="UP001519460">
    <property type="component" value="Unassembled WGS sequence"/>
</dbReference>
<proteinExistence type="predicted"/>
<dbReference type="Gene3D" id="1.20.5.340">
    <property type="match status" value="1"/>
</dbReference>
<dbReference type="AlphaFoldDB" id="A0ABD0J394"/>
<keyword evidence="1" id="KW-0175">Coiled coil</keyword>
<dbReference type="Gene3D" id="3.30.70.1820">
    <property type="entry name" value="L1 transposable element, RRM domain"/>
    <property type="match status" value="1"/>
</dbReference>
<feature type="compositionally biased region" description="Polar residues" evidence="2">
    <location>
        <begin position="78"/>
        <end position="92"/>
    </location>
</feature>
<gene>
    <name evidence="4" type="ORF">BaRGS_00039616</name>
</gene>
<keyword evidence="3" id="KW-1133">Transmembrane helix</keyword>
<protein>
    <submittedName>
        <fullName evidence="4">Uncharacterized protein</fullName>
    </submittedName>
</protein>
<comment type="caution">
    <text evidence="4">The sequence shown here is derived from an EMBL/GenBank/DDBJ whole genome shotgun (WGS) entry which is preliminary data.</text>
</comment>
<evidence type="ECO:0000256" key="3">
    <source>
        <dbReference type="SAM" id="Phobius"/>
    </source>
</evidence>
<name>A0ABD0J394_9CAEN</name>
<dbReference type="InterPro" id="IPR004244">
    <property type="entry name" value="Transposase_22"/>
</dbReference>
<feature type="compositionally biased region" description="Polar residues" evidence="2">
    <location>
        <begin position="489"/>
        <end position="512"/>
    </location>
</feature>
<feature type="region of interest" description="Disordered" evidence="2">
    <location>
        <begin position="313"/>
        <end position="348"/>
    </location>
</feature>
<organism evidence="4 5">
    <name type="scientific">Batillaria attramentaria</name>
    <dbReference type="NCBI Taxonomy" id="370345"/>
    <lineage>
        <taxon>Eukaryota</taxon>
        <taxon>Metazoa</taxon>
        <taxon>Spiralia</taxon>
        <taxon>Lophotrochozoa</taxon>
        <taxon>Mollusca</taxon>
        <taxon>Gastropoda</taxon>
        <taxon>Caenogastropoda</taxon>
        <taxon>Sorbeoconcha</taxon>
        <taxon>Cerithioidea</taxon>
        <taxon>Batillariidae</taxon>
        <taxon>Batillaria</taxon>
    </lineage>
</organism>
<feature type="transmembrane region" description="Helical" evidence="3">
    <location>
        <begin position="39"/>
        <end position="60"/>
    </location>
</feature>
<dbReference type="PANTHER" id="PTHR11505">
    <property type="entry name" value="L1 TRANSPOSABLE ELEMENT-RELATED"/>
    <property type="match status" value="1"/>
</dbReference>
<feature type="compositionally biased region" description="Polar residues" evidence="2">
    <location>
        <begin position="365"/>
        <end position="384"/>
    </location>
</feature>